<evidence type="ECO:0000313" key="4">
    <source>
        <dbReference type="WormBase" id="ZC53.22"/>
    </source>
</evidence>
<accession>A0A4V0IJK1</accession>
<dbReference type="AGR" id="WB:WBGene00304790"/>
<keyword evidence="1" id="KW-0472">Membrane</keyword>
<feature type="transmembrane region" description="Helical" evidence="1">
    <location>
        <begin position="6"/>
        <end position="31"/>
    </location>
</feature>
<gene>
    <name evidence="2" type="ORF">CELE_ZC53.22</name>
    <name evidence="2 4" type="ORF">ZC53.22</name>
</gene>
<dbReference type="AlphaFoldDB" id="A0A4V0IJK1"/>
<dbReference type="SMR" id="A0A4V0IJK1"/>
<keyword evidence="1" id="KW-1133">Transmembrane helix</keyword>
<keyword evidence="1" id="KW-0812">Transmembrane</keyword>
<keyword evidence="3" id="KW-1185">Reference proteome</keyword>
<dbReference type="EMBL" id="BX284606">
    <property type="protein sequence ID" value="VTW47623.1"/>
    <property type="molecule type" value="Genomic_DNA"/>
</dbReference>
<dbReference type="InParanoid" id="A0A4V0IJK1"/>
<organism evidence="2 3">
    <name type="scientific">Caenorhabditis elegans</name>
    <dbReference type="NCBI Taxonomy" id="6239"/>
    <lineage>
        <taxon>Eukaryota</taxon>
        <taxon>Metazoa</taxon>
        <taxon>Ecdysozoa</taxon>
        <taxon>Nematoda</taxon>
        <taxon>Chromadorea</taxon>
        <taxon>Rhabditida</taxon>
        <taxon>Rhabditina</taxon>
        <taxon>Rhabditomorpha</taxon>
        <taxon>Rhabditoidea</taxon>
        <taxon>Rhabditidae</taxon>
        <taxon>Peloderinae</taxon>
        <taxon>Caenorhabditis</taxon>
    </lineage>
</organism>
<dbReference type="WormBase" id="ZC53.22">
    <property type="protein sequence ID" value="CE53283"/>
    <property type="gene ID" value="WBGene00304790"/>
</dbReference>
<dbReference type="Proteomes" id="UP000001940">
    <property type="component" value="Chromosome X"/>
</dbReference>
<name>A0A4V0IJK1_CAEEL</name>
<reference evidence="2 3" key="1">
    <citation type="journal article" date="1998" name="Science">
        <title>Genome sequence of the nematode C. elegans: a platform for investigating biology.</title>
        <authorList>
            <consortium name="The C. elegans sequencing consortium"/>
            <person name="Sulson J.E."/>
            <person name="Waterston R."/>
        </authorList>
    </citation>
    <scope>NUCLEOTIDE SEQUENCE [LARGE SCALE GENOMIC DNA]</scope>
    <source>
        <strain evidence="2 3">Bristol N2</strain>
    </source>
</reference>
<sequence>MASPFILIFLLFYFLFVFLGACVLPSTLFILNNYANAGFLSLLEPRKAKKSKKN</sequence>
<protein>
    <submittedName>
        <fullName evidence="2">Uncharacterized protein</fullName>
    </submittedName>
</protein>
<evidence type="ECO:0000256" key="1">
    <source>
        <dbReference type="SAM" id="Phobius"/>
    </source>
</evidence>
<evidence type="ECO:0000313" key="3">
    <source>
        <dbReference type="Proteomes" id="UP000001940"/>
    </source>
</evidence>
<proteinExistence type="predicted"/>
<evidence type="ECO:0000313" key="2">
    <source>
        <dbReference type="EMBL" id="VTW47623.1"/>
    </source>
</evidence>